<accession>A0A7I4YNN5</accession>
<dbReference type="GO" id="GO:0005886">
    <property type="term" value="C:plasma membrane"/>
    <property type="evidence" value="ECO:0007669"/>
    <property type="project" value="TreeGrafter"/>
</dbReference>
<evidence type="ECO:0000313" key="3">
    <source>
        <dbReference type="WBParaSite" id="HCON_00124930-00001"/>
    </source>
</evidence>
<feature type="transmembrane region" description="Helical" evidence="1">
    <location>
        <begin position="267"/>
        <end position="288"/>
    </location>
</feature>
<dbReference type="GO" id="GO:0038022">
    <property type="term" value="F:G protein-coupled olfactory receptor activity"/>
    <property type="evidence" value="ECO:0007669"/>
    <property type="project" value="TreeGrafter"/>
</dbReference>
<feature type="transmembrane region" description="Helical" evidence="1">
    <location>
        <begin position="116"/>
        <end position="141"/>
    </location>
</feature>
<dbReference type="GO" id="GO:0042048">
    <property type="term" value="P:olfactory behavior"/>
    <property type="evidence" value="ECO:0007669"/>
    <property type="project" value="TreeGrafter"/>
</dbReference>
<protein>
    <submittedName>
        <fullName evidence="3">G_PROTEIN_RECEP_F1_2 domain-containing protein</fullName>
    </submittedName>
</protein>
<reference evidence="3" key="1">
    <citation type="submission" date="2020-12" db="UniProtKB">
        <authorList>
            <consortium name="WormBaseParasite"/>
        </authorList>
    </citation>
    <scope>IDENTIFICATION</scope>
    <source>
        <strain evidence="3">MHco3</strain>
    </source>
</reference>
<keyword evidence="1" id="KW-0472">Membrane</keyword>
<organism evidence="2 3">
    <name type="scientific">Haemonchus contortus</name>
    <name type="common">Barber pole worm</name>
    <dbReference type="NCBI Taxonomy" id="6289"/>
    <lineage>
        <taxon>Eukaryota</taxon>
        <taxon>Metazoa</taxon>
        <taxon>Ecdysozoa</taxon>
        <taxon>Nematoda</taxon>
        <taxon>Chromadorea</taxon>
        <taxon>Rhabditida</taxon>
        <taxon>Rhabditina</taxon>
        <taxon>Rhabditomorpha</taxon>
        <taxon>Strongyloidea</taxon>
        <taxon>Trichostrongylidae</taxon>
        <taxon>Haemonchus</taxon>
    </lineage>
</organism>
<dbReference type="Pfam" id="PF10326">
    <property type="entry name" value="7TM_GPCR_Str"/>
    <property type="match status" value="1"/>
</dbReference>
<dbReference type="WBParaSite" id="HCON_00124930-00001">
    <property type="protein sequence ID" value="HCON_00124930-00001"/>
    <property type="gene ID" value="HCON_00124930"/>
</dbReference>
<dbReference type="Gene3D" id="1.20.1070.10">
    <property type="entry name" value="Rhodopsin 7-helix transmembrane proteins"/>
    <property type="match status" value="1"/>
</dbReference>
<keyword evidence="1" id="KW-1133">Transmembrane helix</keyword>
<dbReference type="SUPFAM" id="SSF81321">
    <property type="entry name" value="Family A G protein-coupled receptor-like"/>
    <property type="match status" value="1"/>
</dbReference>
<dbReference type="PANTHER" id="PTHR22943">
    <property type="entry name" value="7-TRANSMEMBRANE DOMAIN RECEPTOR C.ELEGANS"/>
    <property type="match status" value="1"/>
</dbReference>
<keyword evidence="1" id="KW-0812">Transmembrane</keyword>
<dbReference type="OrthoDB" id="5859135at2759"/>
<keyword evidence="2" id="KW-1185">Reference proteome</keyword>
<feature type="transmembrane region" description="Helical" evidence="1">
    <location>
        <begin position="179"/>
        <end position="207"/>
    </location>
</feature>
<evidence type="ECO:0000256" key="1">
    <source>
        <dbReference type="SAM" id="Phobius"/>
    </source>
</evidence>
<dbReference type="PANTHER" id="PTHR22943:SF77">
    <property type="entry name" value="SEVEN TM RECEPTOR"/>
    <property type="match status" value="1"/>
</dbReference>
<feature type="transmembrane region" description="Helical" evidence="1">
    <location>
        <begin position="228"/>
        <end position="247"/>
    </location>
</feature>
<feature type="transmembrane region" description="Helical" evidence="1">
    <location>
        <begin position="71"/>
        <end position="95"/>
    </location>
</feature>
<dbReference type="Proteomes" id="UP000025227">
    <property type="component" value="Unplaced"/>
</dbReference>
<name>A0A7I4YNN5_HAECO</name>
<dbReference type="AlphaFoldDB" id="A0A7I4YNN5"/>
<evidence type="ECO:0000313" key="2">
    <source>
        <dbReference type="Proteomes" id="UP000025227"/>
    </source>
</evidence>
<dbReference type="InterPro" id="IPR019428">
    <property type="entry name" value="7TM_GPCR_serpentine_rcpt_Str"/>
</dbReference>
<sequence length="351" mass="40243">MGTVLNIIFIYVIRNGTRHAVGQIYKHMMTCFAICNIAFVLTEFIAKPIIYIYGFSLMTFSHGLFERAKPWGLLSLCLFMGMYGVNTALLSLHFVYRYIAVCRHDLLHIFRKPTSITIVISSVFSWGVIYGFITFYCFAANENYYRYANLLLHEKFGDDIHNLSFFCIFTHEKKGNETIIYWSPTLGIGLMFAMMIFTFTLMLFCGAKLYRFLKRSSMSRHSKILQTQLLRALVVQATIPFFATYLSRAAMYTTIIVGIPPLSIYSFTQIAVTSYTVIDPIVLMFFLCDFRRTLSNLRKNIAILFCTGTKSHDRITIAIVRPSPFALKGHGTPTLRVLAKPDNKPTTLLHR</sequence>
<proteinExistence type="predicted"/>